<comment type="cofactor">
    <cofactor evidence="12">
        <name>[4Fe-4S] cluster</name>
        <dbReference type="ChEBI" id="CHEBI:49883"/>
    </cofactor>
    <text evidence="12">Binds 1 [4Fe-4S] cluster.</text>
</comment>
<dbReference type="Proteomes" id="UP000199413">
    <property type="component" value="Unassembled WGS sequence"/>
</dbReference>
<organism evidence="15 16">
    <name type="scientific">Micromonospora rhizosphaerae</name>
    <dbReference type="NCBI Taxonomy" id="568872"/>
    <lineage>
        <taxon>Bacteria</taxon>
        <taxon>Bacillati</taxon>
        <taxon>Actinomycetota</taxon>
        <taxon>Actinomycetes</taxon>
        <taxon>Micromonosporales</taxon>
        <taxon>Micromonosporaceae</taxon>
        <taxon>Micromonospora</taxon>
    </lineage>
</organism>
<evidence type="ECO:0000256" key="3">
    <source>
        <dbReference type="ARBA" id="ARBA00022475"/>
    </source>
</evidence>
<accession>A0A1C6RJ50</accession>
<dbReference type="HAMAP" id="MF_01356">
    <property type="entry name" value="NDH1_NuoB"/>
    <property type="match status" value="1"/>
</dbReference>
<name>A0A1C6RJ50_9ACTN</name>
<feature type="binding site" evidence="12">
    <location>
        <position position="103"/>
    </location>
    <ligand>
        <name>[4Fe-4S] cluster</name>
        <dbReference type="ChEBI" id="CHEBI:49883"/>
    </ligand>
</feature>
<evidence type="ECO:0000256" key="9">
    <source>
        <dbReference type="ARBA" id="ARBA00023014"/>
    </source>
</evidence>
<dbReference type="InterPro" id="IPR006138">
    <property type="entry name" value="NADH_UQ_OxRdtase_20Kd_su"/>
</dbReference>
<evidence type="ECO:0000256" key="8">
    <source>
        <dbReference type="ARBA" id="ARBA00023004"/>
    </source>
</evidence>
<protein>
    <recommendedName>
        <fullName evidence="12">NADH-quinone oxidoreductase subunit B</fullName>
        <ecNumber evidence="12">7.1.1.-</ecNumber>
    </recommendedName>
    <alternativeName>
        <fullName evidence="12">NADH dehydrogenase I subunit B</fullName>
    </alternativeName>
    <alternativeName>
        <fullName evidence="12">NDH-1 subunit B</fullName>
    </alternativeName>
</protein>
<evidence type="ECO:0000256" key="7">
    <source>
        <dbReference type="ARBA" id="ARBA00022967"/>
    </source>
</evidence>
<comment type="function">
    <text evidence="12">NDH-1 shuttles electrons from NADH, via FMN and iron-sulfur (Fe-S) centers, to quinones in the respiratory chain. The immediate electron acceptor for the enzyme in this species is believed to be a menaquinone. Couples the redox reaction to proton translocation (for every two electrons transferred, four hydrogen ions are translocated across the cytoplasmic membrane), and thus conserves the redox energy in a proton gradient.</text>
</comment>
<keyword evidence="6 12" id="KW-0479">Metal-binding</keyword>
<evidence type="ECO:0000313" key="15">
    <source>
        <dbReference type="EMBL" id="SCL17170.1"/>
    </source>
</evidence>
<evidence type="ECO:0000256" key="10">
    <source>
        <dbReference type="ARBA" id="ARBA00023027"/>
    </source>
</evidence>
<keyword evidence="3 12" id="KW-1003">Cell membrane</keyword>
<keyword evidence="2 12" id="KW-0813">Transport</keyword>
<feature type="binding site" evidence="12">
    <location>
        <position position="37"/>
    </location>
    <ligand>
        <name>[4Fe-4S] cluster</name>
        <dbReference type="ChEBI" id="CHEBI:49883"/>
    </ligand>
</feature>
<dbReference type="NCBIfam" id="NF005012">
    <property type="entry name" value="PRK06411.1"/>
    <property type="match status" value="1"/>
</dbReference>
<keyword evidence="10 12" id="KW-0520">NAD</keyword>
<dbReference type="GO" id="GO:0008137">
    <property type="term" value="F:NADH dehydrogenase (ubiquinone) activity"/>
    <property type="evidence" value="ECO:0007669"/>
    <property type="project" value="InterPro"/>
</dbReference>
<dbReference type="SUPFAM" id="SSF56770">
    <property type="entry name" value="HydA/Nqo6-like"/>
    <property type="match status" value="1"/>
</dbReference>
<keyword evidence="8 12" id="KW-0408">Iron</keyword>
<evidence type="ECO:0000256" key="13">
    <source>
        <dbReference type="RuleBase" id="RU004464"/>
    </source>
</evidence>
<gene>
    <name evidence="12" type="primary">nuoB</name>
    <name evidence="15" type="ORF">GA0070624_1225</name>
</gene>
<comment type="subunit">
    <text evidence="12">NDH-1 is composed of 14 different subunits. Subunits NuoB, C, D, E, F, and G constitute the peripheral sector of the complex.</text>
</comment>
<dbReference type="EC" id="7.1.1.-" evidence="12"/>
<dbReference type="OrthoDB" id="9786737at2"/>
<evidence type="ECO:0000256" key="5">
    <source>
        <dbReference type="ARBA" id="ARBA00022719"/>
    </source>
</evidence>
<dbReference type="InterPro" id="IPR006137">
    <property type="entry name" value="NADH_UbQ_OxRdtase-like_20kDa"/>
</dbReference>
<evidence type="ECO:0000256" key="12">
    <source>
        <dbReference type="HAMAP-Rule" id="MF_01356"/>
    </source>
</evidence>
<evidence type="ECO:0000256" key="11">
    <source>
        <dbReference type="ARBA" id="ARBA00023136"/>
    </source>
</evidence>
<evidence type="ECO:0000256" key="4">
    <source>
        <dbReference type="ARBA" id="ARBA00022485"/>
    </source>
</evidence>
<dbReference type="GO" id="GO:0015990">
    <property type="term" value="P:electron transport coupled proton transport"/>
    <property type="evidence" value="ECO:0007669"/>
    <property type="project" value="TreeGrafter"/>
</dbReference>
<dbReference type="GO" id="GO:0048038">
    <property type="term" value="F:quinone binding"/>
    <property type="evidence" value="ECO:0007669"/>
    <property type="project" value="UniProtKB-KW"/>
</dbReference>
<keyword evidence="7 12" id="KW-1278">Translocase</keyword>
<evidence type="ECO:0000256" key="2">
    <source>
        <dbReference type="ARBA" id="ARBA00022448"/>
    </source>
</evidence>
<proteinExistence type="inferred from homology"/>
<dbReference type="GO" id="GO:0045271">
    <property type="term" value="C:respiratory chain complex I"/>
    <property type="evidence" value="ECO:0007669"/>
    <property type="project" value="TreeGrafter"/>
</dbReference>
<dbReference type="PROSITE" id="PS01150">
    <property type="entry name" value="COMPLEX1_20K"/>
    <property type="match status" value="1"/>
</dbReference>
<dbReference type="GO" id="GO:0005886">
    <property type="term" value="C:plasma membrane"/>
    <property type="evidence" value="ECO:0007669"/>
    <property type="project" value="UniProtKB-SubCell"/>
</dbReference>
<dbReference type="GO" id="GO:0005506">
    <property type="term" value="F:iron ion binding"/>
    <property type="evidence" value="ECO:0007669"/>
    <property type="project" value="UniProtKB-UniRule"/>
</dbReference>
<reference evidence="16" key="1">
    <citation type="submission" date="2016-06" db="EMBL/GenBank/DDBJ databases">
        <authorList>
            <person name="Varghese N."/>
            <person name="Submissions Spin"/>
        </authorList>
    </citation>
    <scope>NUCLEOTIDE SEQUENCE [LARGE SCALE GENOMIC DNA]</scope>
    <source>
        <strain evidence="16">DSM 45431</strain>
    </source>
</reference>
<feature type="domain" description="NADH:ubiquinone oxidoreductase-like 20kDa subunit" evidence="14">
    <location>
        <begin position="37"/>
        <end position="146"/>
    </location>
</feature>
<feature type="binding site" evidence="12">
    <location>
        <position position="38"/>
    </location>
    <ligand>
        <name>[4Fe-4S] cluster</name>
        <dbReference type="ChEBI" id="CHEBI:49883"/>
    </ligand>
</feature>
<dbReference type="Pfam" id="PF01058">
    <property type="entry name" value="Oxidored_q6"/>
    <property type="match status" value="1"/>
</dbReference>
<dbReference type="PANTHER" id="PTHR11995">
    <property type="entry name" value="NADH DEHYDROGENASE"/>
    <property type="match status" value="1"/>
</dbReference>
<keyword evidence="11 12" id="KW-0472">Membrane</keyword>
<dbReference type="EMBL" id="FMHV01000002">
    <property type="protein sequence ID" value="SCL17170.1"/>
    <property type="molecule type" value="Genomic_DNA"/>
</dbReference>
<feature type="binding site" evidence="12">
    <location>
        <position position="132"/>
    </location>
    <ligand>
        <name>[4Fe-4S] cluster</name>
        <dbReference type="ChEBI" id="CHEBI:49883"/>
    </ligand>
</feature>
<dbReference type="STRING" id="568872.GA0070624_1225"/>
<dbReference type="RefSeq" id="WP_091337403.1">
    <property type="nucleotide sequence ID" value="NZ_FMHV01000002.1"/>
</dbReference>
<evidence type="ECO:0000259" key="14">
    <source>
        <dbReference type="Pfam" id="PF01058"/>
    </source>
</evidence>
<dbReference type="PANTHER" id="PTHR11995:SF14">
    <property type="entry name" value="NADH DEHYDROGENASE [UBIQUINONE] IRON-SULFUR PROTEIN 7, MITOCHONDRIAL"/>
    <property type="match status" value="1"/>
</dbReference>
<keyword evidence="5 12" id="KW-0874">Quinone</keyword>
<keyword evidence="9 12" id="KW-0411">Iron-sulfur</keyword>
<dbReference type="GO" id="GO:0050136">
    <property type="term" value="F:NADH dehydrogenase (quinone) (non-electrogenic) activity"/>
    <property type="evidence" value="ECO:0007669"/>
    <property type="project" value="UniProtKB-UniRule"/>
</dbReference>
<dbReference type="FunFam" id="3.40.50.12280:FF:000004">
    <property type="entry name" value="NADH-quinone oxidoreductase subunit B"/>
    <property type="match status" value="1"/>
</dbReference>
<dbReference type="NCBIfam" id="TIGR01957">
    <property type="entry name" value="nuoB_fam"/>
    <property type="match status" value="1"/>
</dbReference>
<evidence type="ECO:0000256" key="6">
    <source>
        <dbReference type="ARBA" id="ARBA00022723"/>
    </source>
</evidence>
<evidence type="ECO:0000256" key="1">
    <source>
        <dbReference type="ARBA" id="ARBA00009173"/>
    </source>
</evidence>
<comment type="catalytic activity">
    <reaction evidence="12">
        <text>a quinone + NADH + 5 H(+)(in) = a quinol + NAD(+) + 4 H(+)(out)</text>
        <dbReference type="Rhea" id="RHEA:57888"/>
        <dbReference type="ChEBI" id="CHEBI:15378"/>
        <dbReference type="ChEBI" id="CHEBI:24646"/>
        <dbReference type="ChEBI" id="CHEBI:57540"/>
        <dbReference type="ChEBI" id="CHEBI:57945"/>
        <dbReference type="ChEBI" id="CHEBI:132124"/>
    </reaction>
</comment>
<dbReference type="GO" id="GO:0009060">
    <property type="term" value="P:aerobic respiration"/>
    <property type="evidence" value="ECO:0007669"/>
    <property type="project" value="TreeGrafter"/>
</dbReference>
<keyword evidence="16" id="KW-1185">Reference proteome</keyword>
<dbReference type="AlphaFoldDB" id="A0A1C6RJ50"/>
<comment type="similarity">
    <text evidence="1 12 13">Belongs to the complex I 20 kDa subunit family.</text>
</comment>
<keyword evidence="4 12" id="KW-0004">4Fe-4S</keyword>
<dbReference type="GO" id="GO:0051539">
    <property type="term" value="F:4 iron, 4 sulfur cluster binding"/>
    <property type="evidence" value="ECO:0007669"/>
    <property type="project" value="UniProtKB-KW"/>
</dbReference>
<sequence>MGIEEKLPAGVLLTSVEKLVNWSRKSSVWGATFGLACCAIEMMAAGGPHYDMGRWGMEVFRASPRQADLMIVAGRVSQKMAPVLRQIYDQMAEPRWVLSMGVCASSGGMFNNYAIVQGVDHVVPVDMYLPGCPPRPEMLIDAILKLREKIMYEPLGPNGRKMLAARKERGDVPVVPYGSMPSSYRNDKARRAEWTQAVREGREEQLRIENWMKAQNHLQHGGVNK</sequence>
<comment type="subcellular location">
    <subcellularLocation>
        <location evidence="12">Cell membrane</location>
        <topology evidence="12">Peripheral membrane protein</topology>
        <orientation evidence="12">Cytoplasmic side</orientation>
    </subcellularLocation>
</comment>
<dbReference type="Gene3D" id="3.40.50.12280">
    <property type="match status" value="1"/>
</dbReference>
<evidence type="ECO:0000313" key="16">
    <source>
        <dbReference type="Proteomes" id="UP000199413"/>
    </source>
</evidence>